<dbReference type="InterPro" id="IPR003786">
    <property type="entry name" value="FdhD"/>
</dbReference>
<dbReference type="EMBL" id="CP097635">
    <property type="protein sequence ID" value="URI08333.1"/>
    <property type="molecule type" value="Genomic_DNA"/>
</dbReference>
<feature type="active site" description="Cysteine persulfide intermediate" evidence="3">
    <location>
        <position position="127"/>
    </location>
</feature>
<dbReference type="PANTHER" id="PTHR30592">
    <property type="entry name" value="FORMATE DEHYDROGENASE"/>
    <property type="match status" value="1"/>
</dbReference>
<dbReference type="Proteomes" id="UP001056201">
    <property type="component" value="Chromosome 1"/>
</dbReference>
<evidence type="ECO:0000256" key="2">
    <source>
        <dbReference type="ARBA" id="ARBA00023150"/>
    </source>
</evidence>
<comment type="caution">
    <text evidence="3">Lacks conserved residue(s) required for the propagation of feature annotation.</text>
</comment>
<accession>A0ABY4S4H0</accession>
<keyword evidence="2 3" id="KW-0501">Molybdenum cofactor biosynthesis</keyword>
<dbReference type="Gene3D" id="3.40.140.10">
    <property type="entry name" value="Cytidine Deaminase, domain 2"/>
    <property type="match status" value="1"/>
</dbReference>
<name>A0ABY4S4H0_AQUTE</name>
<dbReference type="NCBIfam" id="TIGR00129">
    <property type="entry name" value="fdhD_narQ"/>
    <property type="match status" value="1"/>
</dbReference>
<dbReference type="HAMAP" id="MF_00187">
    <property type="entry name" value="FdhD"/>
    <property type="match status" value="1"/>
</dbReference>
<evidence type="ECO:0000313" key="5">
    <source>
        <dbReference type="Proteomes" id="UP001056201"/>
    </source>
</evidence>
<dbReference type="InterPro" id="IPR016193">
    <property type="entry name" value="Cytidine_deaminase-like"/>
</dbReference>
<dbReference type="PANTHER" id="PTHR30592:SF1">
    <property type="entry name" value="SULFUR CARRIER PROTEIN FDHD"/>
    <property type="match status" value="1"/>
</dbReference>
<keyword evidence="1 3" id="KW-0963">Cytoplasm</keyword>
<evidence type="ECO:0000313" key="4">
    <source>
        <dbReference type="EMBL" id="URI08333.1"/>
    </source>
</evidence>
<dbReference type="SUPFAM" id="SSF53927">
    <property type="entry name" value="Cytidine deaminase-like"/>
    <property type="match status" value="1"/>
</dbReference>
<sequence length="291" mass="30385">MTDAVPVTPADTDDLPAHQALAVLRCRLGDDGQLAQQAEQDEVVSEVPVALTFNGLSHAVMMATPTELEAMALGFALSEGLIASPAQCYGMELSTGELGCEVALEVAQQAFVQLKQRRRAMEGRSGCGLCGVDSLAALDLQPEPLPPGPAVPLAAVLRAMGQLAEHQPVNRATGGCHAAGWATPDGTLQWAMEDVGRHNALDKLIGRLAQRRLLGTPGFVVMSSRASYELVRKCARVGIGTLATVSAPSTLAVRIAQQAGLVLWGFSRGRQAVRYAGDSPEVEPGSRGSGG</sequence>
<proteinExistence type="inferred from homology"/>
<dbReference type="PIRSF" id="PIRSF015626">
    <property type="entry name" value="FdhD"/>
    <property type="match status" value="1"/>
</dbReference>
<comment type="function">
    <text evidence="3">Required for formate dehydrogenase (FDH) activity. Acts as a sulfur carrier protein that transfers sulfur from IscS to the molybdenum cofactor prior to its insertion into FDH.</text>
</comment>
<reference evidence="4" key="1">
    <citation type="submission" date="2022-05" db="EMBL/GenBank/DDBJ databases">
        <title>An RpoN-dependent PEP-CTERM gene is involved in floc formation of an Aquincola tertiaricarbonis strain.</title>
        <authorList>
            <person name="Qiu D."/>
            <person name="Xia M."/>
        </authorList>
    </citation>
    <scope>NUCLEOTIDE SEQUENCE</scope>
    <source>
        <strain evidence="4">RN12</strain>
    </source>
</reference>
<comment type="similarity">
    <text evidence="3">Belongs to the FdhD family.</text>
</comment>
<gene>
    <name evidence="3 4" type="primary">fdhD</name>
    <name evidence="4" type="ORF">MW290_07115</name>
</gene>
<organism evidence="4 5">
    <name type="scientific">Aquincola tertiaricarbonis</name>
    <dbReference type="NCBI Taxonomy" id="391953"/>
    <lineage>
        <taxon>Bacteria</taxon>
        <taxon>Pseudomonadati</taxon>
        <taxon>Pseudomonadota</taxon>
        <taxon>Betaproteobacteria</taxon>
        <taxon>Burkholderiales</taxon>
        <taxon>Sphaerotilaceae</taxon>
        <taxon>Aquincola</taxon>
    </lineage>
</organism>
<dbReference type="Gene3D" id="3.10.20.10">
    <property type="match status" value="1"/>
</dbReference>
<protein>
    <recommendedName>
        <fullName evidence="3">Sulfur carrier protein FdhD</fullName>
    </recommendedName>
</protein>
<evidence type="ECO:0000256" key="1">
    <source>
        <dbReference type="ARBA" id="ARBA00022490"/>
    </source>
</evidence>
<keyword evidence="5" id="KW-1185">Reference proteome</keyword>
<comment type="subcellular location">
    <subcellularLocation>
        <location evidence="3">Cytoplasm</location>
    </subcellularLocation>
</comment>
<dbReference type="Pfam" id="PF02634">
    <property type="entry name" value="FdhD-NarQ"/>
    <property type="match status" value="1"/>
</dbReference>
<evidence type="ECO:0000256" key="3">
    <source>
        <dbReference type="HAMAP-Rule" id="MF_00187"/>
    </source>
</evidence>
<dbReference type="RefSeq" id="WP_250196555.1">
    <property type="nucleotide sequence ID" value="NZ_CP097635.1"/>
</dbReference>